<evidence type="ECO:0000259" key="2">
    <source>
        <dbReference type="Pfam" id="PF09822"/>
    </source>
</evidence>
<feature type="domain" description="ABC-type uncharacterised transport system" evidence="2">
    <location>
        <begin position="198"/>
        <end position="383"/>
    </location>
</feature>
<keyword evidence="1" id="KW-0812">Transmembrane</keyword>
<organism evidence="3 4">
    <name type="scientific">Mobilitalea sibirica</name>
    <dbReference type="NCBI Taxonomy" id="1462919"/>
    <lineage>
        <taxon>Bacteria</taxon>
        <taxon>Bacillati</taxon>
        <taxon>Bacillota</taxon>
        <taxon>Clostridia</taxon>
        <taxon>Lachnospirales</taxon>
        <taxon>Lachnospiraceae</taxon>
        <taxon>Mobilitalea</taxon>
    </lineage>
</organism>
<dbReference type="Proteomes" id="UP000623269">
    <property type="component" value="Unassembled WGS sequence"/>
</dbReference>
<proteinExistence type="predicted"/>
<gene>
    <name evidence="3" type="ORF">I5677_05345</name>
</gene>
<comment type="caution">
    <text evidence="3">The sequence shown here is derived from an EMBL/GenBank/DDBJ whole genome shotgun (WGS) entry which is preliminary data.</text>
</comment>
<sequence>MDDFNKMDDKKTESLAGKLKESFSGRKFRSGAYVSLISTIVVVLIMVVNFIISEFDLKVDLSTQEFFTLTDKTKELVNDLEDDVTIYYLIEAGKETPFFQKLAEKYDNMSDKIELVQKDPVLYPRFAYQYVGEDVQVNPNSFLVVNNKTNRAKYIDSEEMIVKGKEFNYEIMDFPTEGIDVEGKITSAIQYVTDPDLPVIYMTTGHGEWEEGELFHSLLNKQNVTVNELSTLTVDRIPEDCDILFINAPKTDFTEDEVAMIKEYMAAGGNVNLVLNYEAEGAVNIASLLDHYGISIVKGFVVEGNPNMHATNGAHYLIPQILNHAITNTAINSKKPIISPFSIGLAENDTKRKSLTVEPLLVTSDAAYSKVDMHATTLEKEQGDIDGPFYLGLISTDTYENTNSKLVVYTSPIIFDETALQMFGNEDLLLGTVSSLSGKVSSISIKHRSVLREFLHLTQSEALFWGAITVIVIPLLILGVGVFISIKRRRR</sequence>
<evidence type="ECO:0000313" key="4">
    <source>
        <dbReference type="Proteomes" id="UP000623269"/>
    </source>
</evidence>
<dbReference type="Pfam" id="PF09822">
    <property type="entry name" value="ABC_transp_aux"/>
    <property type="match status" value="1"/>
</dbReference>
<dbReference type="AlphaFoldDB" id="A0A8J7H1W0"/>
<protein>
    <submittedName>
        <fullName evidence="3">GldG family protein</fullName>
    </submittedName>
</protein>
<reference evidence="3" key="1">
    <citation type="submission" date="2020-12" db="EMBL/GenBank/DDBJ databases">
        <title>M. sibirica DSM 26468T genome.</title>
        <authorList>
            <person name="Thieme N."/>
            <person name="Rettenmaier R."/>
            <person name="Zverlov V."/>
            <person name="Liebl W."/>
        </authorList>
    </citation>
    <scope>NUCLEOTIDE SEQUENCE</scope>
    <source>
        <strain evidence="3">DSM 26468</strain>
    </source>
</reference>
<keyword evidence="1" id="KW-1133">Transmembrane helix</keyword>
<dbReference type="EMBL" id="JAEAGR010000004">
    <property type="protein sequence ID" value="MBH1940320.1"/>
    <property type="molecule type" value="Genomic_DNA"/>
</dbReference>
<dbReference type="InterPro" id="IPR019196">
    <property type="entry name" value="ABC_transp_unknown"/>
</dbReference>
<dbReference type="RefSeq" id="WP_197660548.1">
    <property type="nucleotide sequence ID" value="NZ_JAEAGR010000004.1"/>
</dbReference>
<accession>A0A8J7H1W0</accession>
<name>A0A8J7H1W0_9FIRM</name>
<keyword evidence="1" id="KW-0472">Membrane</keyword>
<keyword evidence="4" id="KW-1185">Reference proteome</keyword>
<evidence type="ECO:0000313" key="3">
    <source>
        <dbReference type="EMBL" id="MBH1940320.1"/>
    </source>
</evidence>
<feature type="transmembrane region" description="Helical" evidence="1">
    <location>
        <begin position="32"/>
        <end position="52"/>
    </location>
</feature>
<feature type="transmembrane region" description="Helical" evidence="1">
    <location>
        <begin position="462"/>
        <end position="486"/>
    </location>
</feature>
<evidence type="ECO:0000256" key="1">
    <source>
        <dbReference type="SAM" id="Phobius"/>
    </source>
</evidence>